<dbReference type="Proteomes" id="UP000257109">
    <property type="component" value="Unassembled WGS sequence"/>
</dbReference>
<keyword evidence="2" id="KW-1185">Reference proteome</keyword>
<evidence type="ECO:0008006" key="3">
    <source>
        <dbReference type="Google" id="ProtNLM"/>
    </source>
</evidence>
<dbReference type="EMBL" id="QJKJ01001850">
    <property type="protein sequence ID" value="RDY05578.1"/>
    <property type="molecule type" value="Genomic_DNA"/>
</dbReference>
<evidence type="ECO:0000313" key="2">
    <source>
        <dbReference type="Proteomes" id="UP000257109"/>
    </source>
</evidence>
<dbReference type="AlphaFoldDB" id="A0A371HRZ5"/>
<organism evidence="1 2">
    <name type="scientific">Mucuna pruriens</name>
    <name type="common">Velvet bean</name>
    <name type="synonym">Dolichos pruriens</name>
    <dbReference type="NCBI Taxonomy" id="157652"/>
    <lineage>
        <taxon>Eukaryota</taxon>
        <taxon>Viridiplantae</taxon>
        <taxon>Streptophyta</taxon>
        <taxon>Embryophyta</taxon>
        <taxon>Tracheophyta</taxon>
        <taxon>Spermatophyta</taxon>
        <taxon>Magnoliopsida</taxon>
        <taxon>eudicotyledons</taxon>
        <taxon>Gunneridae</taxon>
        <taxon>Pentapetalae</taxon>
        <taxon>rosids</taxon>
        <taxon>fabids</taxon>
        <taxon>Fabales</taxon>
        <taxon>Fabaceae</taxon>
        <taxon>Papilionoideae</taxon>
        <taxon>50 kb inversion clade</taxon>
        <taxon>NPAAA clade</taxon>
        <taxon>indigoferoid/millettioid clade</taxon>
        <taxon>Phaseoleae</taxon>
        <taxon>Mucuna</taxon>
    </lineage>
</organism>
<name>A0A371HRZ5_MUCPR</name>
<protein>
    <recommendedName>
        <fullName evidence="3">DUF659 domain-containing protein</fullName>
    </recommendedName>
</protein>
<evidence type="ECO:0000313" key="1">
    <source>
        <dbReference type="EMBL" id="RDY05578.1"/>
    </source>
</evidence>
<feature type="non-terminal residue" evidence="1">
    <location>
        <position position="1"/>
    </location>
</feature>
<proteinExistence type="predicted"/>
<sequence>MQTSLQDNNQWVYEMKASQGEDTTDVVAFKSSPDEVKKEMWAIPLQERLIKKSSTNDEHGKVGQKRKVSDVVDSSRNTFKKSRCHVPFNVARSDEFNDIARHGTGFKPPSYPEIRSTKNVVQIVTDNAANYKPTGEMLIKNRKRYQVIKRQFQGDKNYNLFLLEDFSHFPIAMLSQKGKMKYRRLAKTKDENSMENMVMDKGFWKDIGISLRGTYPPIKRLHLVNSCEKPSLGSFMMKWSRLKKKIQNAFNGDKKDKLLSLV</sequence>
<comment type="caution">
    <text evidence="1">The sequence shown here is derived from an EMBL/GenBank/DDBJ whole genome shotgun (WGS) entry which is preliminary data.</text>
</comment>
<gene>
    <name evidence="1" type="ORF">CR513_10566</name>
</gene>
<accession>A0A371HRZ5</accession>
<reference evidence="1" key="1">
    <citation type="submission" date="2018-05" db="EMBL/GenBank/DDBJ databases">
        <title>Draft genome of Mucuna pruriens seed.</title>
        <authorList>
            <person name="Nnadi N.E."/>
            <person name="Vos R."/>
            <person name="Hasami M.H."/>
            <person name="Devisetty U.K."/>
            <person name="Aguiy J.C."/>
        </authorList>
    </citation>
    <scope>NUCLEOTIDE SEQUENCE [LARGE SCALE GENOMIC DNA]</scope>
    <source>
        <strain evidence="1">JCA_2017</strain>
    </source>
</reference>